<dbReference type="Pfam" id="PF08523">
    <property type="entry name" value="MBF1"/>
    <property type="match status" value="1"/>
</dbReference>
<dbReference type="InterPro" id="IPR013729">
    <property type="entry name" value="MBF1_N"/>
</dbReference>
<dbReference type="Proteomes" id="UP000751190">
    <property type="component" value="Unassembled WGS sequence"/>
</dbReference>
<dbReference type="GO" id="GO:0005634">
    <property type="term" value="C:nucleus"/>
    <property type="evidence" value="ECO:0007669"/>
    <property type="project" value="TreeGrafter"/>
</dbReference>
<dbReference type="AlphaFoldDB" id="A0A8J5X7F9"/>
<dbReference type="OrthoDB" id="10253401at2759"/>
<dbReference type="Pfam" id="PF01381">
    <property type="entry name" value="HTH_3"/>
    <property type="match status" value="1"/>
</dbReference>
<accession>A0A8J5X7F9</accession>
<organism evidence="6 7">
    <name type="scientific">Diacronema lutheri</name>
    <name type="common">Unicellular marine alga</name>
    <name type="synonym">Monochrysis lutheri</name>
    <dbReference type="NCBI Taxonomy" id="2081491"/>
    <lineage>
        <taxon>Eukaryota</taxon>
        <taxon>Haptista</taxon>
        <taxon>Haptophyta</taxon>
        <taxon>Pavlovophyceae</taxon>
        <taxon>Pavlovales</taxon>
        <taxon>Pavlovaceae</taxon>
        <taxon>Diacronema</taxon>
    </lineage>
</organism>
<name>A0A8J5X7F9_DIALT</name>
<evidence type="ECO:0000259" key="5">
    <source>
        <dbReference type="PROSITE" id="PS50943"/>
    </source>
</evidence>
<protein>
    <recommendedName>
        <fullName evidence="5">HTH cro/C1-type domain-containing protein</fullName>
    </recommendedName>
</protein>
<keyword evidence="7" id="KW-1185">Reference proteome</keyword>
<evidence type="ECO:0000256" key="1">
    <source>
        <dbReference type="ARBA" id="ARBA00023015"/>
    </source>
</evidence>
<evidence type="ECO:0000256" key="3">
    <source>
        <dbReference type="ARBA" id="ARBA00023163"/>
    </source>
</evidence>
<dbReference type="PANTHER" id="PTHR10245:SF15">
    <property type="entry name" value="ENDOTHELIAL DIFFERENTIATION-RELATED FACTOR 1"/>
    <property type="match status" value="1"/>
</dbReference>
<feature type="domain" description="HTH cro/C1-type" evidence="5">
    <location>
        <begin position="85"/>
        <end position="139"/>
    </location>
</feature>
<keyword evidence="1" id="KW-0805">Transcription regulation</keyword>
<feature type="region of interest" description="Disordered" evidence="4">
    <location>
        <begin position="1"/>
        <end position="26"/>
    </location>
</feature>
<sequence>MADGQDWNTVSFTKRPSKPPSAAANKQEFNKALREGGSIESTKKFAGGKNTALATAGAGINAARLDAETEELRHQKVDIGLSKAIQQARMAKGVTQDALAKQLNIDKKIIAEYENGKAIPNGQVIANIERALGTKLPRPPKK</sequence>
<dbReference type="SMART" id="SM00530">
    <property type="entry name" value="HTH_XRE"/>
    <property type="match status" value="1"/>
</dbReference>
<evidence type="ECO:0000256" key="2">
    <source>
        <dbReference type="ARBA" id="ARBA00023125"/>
    </source>
</evidence>
<dbReference type="Gene3D" id="1.10.260.40">
    <property type="entry name" value="lambda repressor-like DNA-binding domains"/>
    <property type="match status" value="1"/>
</dbReference>
<feature type="compositionally biased region" description="Polar residues" evidence="4">
    <location>
        <begin position="1"/>
        <end position="14"/>
    </location>
</feature>
<dbReference type="OMA" id="GKNKSCK"/>
<comment type="caution">
    <text evidence="6">The sequence shown here is derived from an EMBL/GenBank/DDBJ whole genome shotgun (WGS) entry which is preliminary data.</text>
</comment>
<dbReference type="GO" id="GO:0003677">
    <property type="term" value="F:DNA binding"/>
    <property type="evidence" value="ECO:0007669"/>
    <property type="project" value="UniProtKB-KW"/>
</dbReference>
<evidence type="ECO:0000313" key="6">
    <source>
        <dbReference type="EMBL" id="KAG8457677.1"/>
    </source>
</evidence>
<proteinExistence type="predicted"/>
<evidence type="ECO:0000313" key="7">
    <source>
        <dbReference type="Proteomes" id="UP000751190"/>
    </source>
</evidence>
<dbReference type="PANTHER" id="PTHR10245">
    <property type="entry name" value="ENDOTHELIAL DIFFERENTIATION-RELATED FACTOR 1 MULTIPROTEIN BRIDGING FACTOR 1"/>
    <property type="match status" value="1"/>
</dbReference>
<gene>
    <name evidence="6" type="ORF">KFE25_001463</name>
</gene>
<dbReference type="SUPFAM" id="SSF47413">
    <property type="entry name" value="lambda repressor-like DNA-binding domains"/>
    <property type="match status" value="1"/>
</dbReference>
<reference evidence="6" key="1">
    <citation type="submission" date="2021-05" db="EMBL/GenBank/DDBJ databases">
        <title>The genome of the haptophyte Pavlova lutheri (Diacronema luteri, Pavlovales) - a model for lipid biosynthesis in eukaryotic algae.</title>
        <authorList>
            <person name="Hulatt C.J."/>
            <person name="Posewitz M.C."/>
        </authorList>
    </citation>
    <scope>NUCLEOTIDE SEQUENCE</scope>
    <source>
        <strain evidence="6">NIVA-4/92</strain>
    </source>
</reference>
<dbReference type="PROSITE" id="PS50943">
    <property type="entry name" value="HTH_CROC1"/>
    <property type="match status" value="1"/>
</dbReference>
<dbReference type="CDD" id="cd00093">
    <property type="entry name" value="HTH_XRE"/>
    <property type="match status" value="1"/>
</dbReference>
<dbReference type="InterPro" id="IPR010982">
    <property type="entry name" value="Lambda_DNA-bd_dom_sf"/>
</dbReference>
<dbReference type="EMBL" id="JAGTXO010000065">
    <property type="protein sequence ID" value="KAG8457677.1"/>
    <property type="molecule type" value="Genomic_DNA"/>
</dbReference>
<keyword evidence="3" id="KW-0804">Transcription</keyword>
<dbReference type="InterPro" id="IPR001387">
    <property type="entry name" value="Cro/C1-type_HTH"/>
</dbReference>
<keyword evidence="2" id="KW-0238">DNA-binding</keyword>
<evidence type="ECO:0000256" key="4">
    <source>
        <dbReference type="SAM" id="MobiDB-lite"/>
    </source>
</evidence>